<evidence type="ECO:0000256" key="2">
    <source>
        <dbReference type="ARBA" id="ARBA00012489"/>
    </source>
</evidence>
<dbReference type="InterPro" id="IPR011990">
    <property type="entry name" value="TPR-like_helical_dom_sf"/>
</dbReference>
<dbReference type="PANTHER" id="PTHR12792">
    <property type="entry name" value="EXTRA SPINDLE POLES 1-RELATED"/>
    <property type="match status" value="1"/>
</dbReference>
<dbReference type="GO" id="GO:0006508">
    <property type="term" value="P:proteolysis"/>
    <property type="evidence" value="ECO:0007669"/>
    <property type="project" value="InterPro"/>
</dbReference>
<feature type="compositionally biased region" description="Polar residues" evidence="5">
    <location>
        <begin position="125"/>
        <end position="141"/>
    </location>
</feature>
<dbReference type="SUPFAM" id="SSF48452">
    <property type="entry name" value="TPR-like"/>
    <property type="match status" value="1"/>
</dbReference>
<keyword evidence="3" id="KW-0378">Hydrolase</keyword>
<sequence>MSGVGKEHKDASLQDLNAFISIIPDHRSYHSELVSRLSELLGCLGQDQQMLGKENAPSNRISADLKTFTTQVKRLLNQSMTTLTTWSTMLNIPDSPHAPSKDSHPTKTTTPVKAPLSTERRPSDDTTFIKSSNIHSPSHVTGSRRDRAAKACGGATAGKPQQQDRPKSSAWQALTQIPTASDGAVSFDVYDTQRPTYAHIALLVDVSFLGLRTLEQLGIKSPMALLEVGKARSNLITKTVELGMKRRALQELEIFRDRLLEVAVSIWPSSSFDRAQDSTATTRTKSPSDLSTQSATPESLKESYRHLFRFPQPSVFKESSAIIFQHMSCIPSTNREEVFHTFILLVISLYNNAIRCWLDVRNGSLTHLLYDMLSNDCSPYDWCNLLTKTKKGAAPRSFDSFFRLLFIGAGNASRFNSTRVGQLHAFKLRILGMKYYAAYVALEKTGNEIVWEKVLRCGMEFDRATRENPTREESSLLLAAYRDTYEFIQGIITVDPNGVCFRSWSEHFSFMARKASLGDASFIDFMSLICPTPDNSNSGTVSSHTGDEAQVDQKATKSISPSTGSPRDQAEQISKQLNQVVQALTKLEERIRLWKNKPSNGNEGLAVITTTSKMLKSFEQGIDSYPSQGFSTPNLQNIARVFRSMENFRGIGSKLLESLEKGTGGIVSDKPPPSGDSLAHLLYPIGNMVQTLSNTTIKLWYHAKDDYRAGYKSNPTSIPGPTKLSGARADSILFLFRLHHRDGLASKISQAFLLAALKSTLSMAVEVGDNESLPWISNAFYNLGGSLYHSGKSKEAIQPLEASIQGYRLWLGIDDSLSGVKRNIGVKAPRSERLTLASRYEVLGVCFAAINNNNQARECFDAGISVLPLDAFEELEMAGIHGTNTTDLVVSKLLHRRVKALLTNDTSRFVSTVASIPSLSQMPAHIQGAIQEHECGLLSIFNIRSHRMNHRNQELIAILEHLAANVYRGNMGEYPIRRAKVLIQLVELQQGIDPLPQETHDLAMEAIETLKRSNLAKDRSLENKRNHYLAIAYTWYGILERRRDGEAQKSKHFQIALRLWESVLSQIECFDSTEDAQLESQQKSVAKVLQNLAEPERLYNHLQMLADYLGALDYHVMQVQTYLLMLRLCNGVVPITSETSAEAAMIYTKMAEAYLALGYSGKAKLALDQGKLILEEEPTLGSDPSIREHVLIRWCLAYSRYQTSAGQTKLSSDAFNQARNLYLQMHDVLPLDESRDRFTRSQLGLGGGVIPRRIETQVAKSVILAEASLTRSQLLYFNGCITEAIVDSMKALKHLSRVVSKLSDAVQRAQQDTTVLKSNVLKNPFLDETPADKSGTRPSDSRLQKERQRLRDGLQRLSMQRFHWSTFMLLTETYRHLFKLYLVQGCRSEAEYFQEEGKHIANLVKSAKSVERFMLDQAELNLRKHLWEQSQEILQELATHDDAQTSAGSSSAWEMQDARVQMLYGDLYLATSMFKKSLEAYYRTDEVLSYLMDKSFISALEKLVIREPATPREKKLMTLTYSQDTESMGFEMHPVRRPGGSKSDKDTYDQDLFECVTLSGIKATMGYRTGLIFYCLGQPIEAHGLLEKSKLEDPQLFTVAEYHHVKAIMLIMELEDIMSKDLLYAMVLDSALSVGVFWKTKTDTPPSSGQLLTRSSTKAFTSSLSPASFGPPSLSPSVRATRSNAARFQQKPSTHLSPLRNRAGAGSPRSPMQRSDHFLEILSKAQHHLQEAYRHSRRACPPHIVSGICTSQAYLAVLESSLTEKSKDSPDYLWSMAVQASYNLEKSKAITQQREMRGVLKQKLLSLSPCSDESWPPSISKDGFPEESQSKHDHGLCSRQYQQHTPSDRKRYEKIKAASKSQLSGTPVGGDDGGHAEVCGHCSAGANNDDSQKPNTSYLELLDQMYEQDLSDTGDVNFQRDFLDIIPEAWTVVSLSLDIDRGALYINRMRANAVPIVVRLPLNRVRSRENDAQEIEFNEGSGLDEDIGGTQGEPLTYQEALDELHDILKCSQETLILSDHAQPPDVDVAATFRAGGFNTSTRSQALTKQDKVEWWNKRQRLDERLNLLLGAMESQWLCGLKGLIQSHNTPANNVHLLEFKGSMEWIMSEAASTISLASLDVRVQQKINKLPRAQDNSAQLEISTDLCRAILNLGDQPSYADLVDLIYFLLDSFVFRDASGPAMSSPGGDFAGGDVASPCIEYSGLQLGRVALQIKNAMHAYWLAETEAKNNGFDHGSHVILILDKHLQSFPWESCPVLRGEAVSRVPSIYFLRDRILEQLYRHQQQDVVSWARATKGGSGQAAAKADAERTLVWKDLVINPERTFYVLNPGGDLKNTEQEFVGYVENQRGWDGIVGRPPMDLECINGLSNHELYIYFGHSGGEQYLKSTQTRKLNSCAVSLLLGCSSGSLDGAGEFDPTGTVMHYLLAGCPTVVANLWDVTDKDLDRLSKAVFTLWGLDMNSLQRRDGDSDVVMSWDATRGDMVETSIATKALADQGLSIVEAVKEARDSCRLKYLVGAATVVYGIPCFLKGEKQ</sequence>
<dbReference type="Proteomes" id="UP000780801">
    <property type="component" value="Unassembled WGS sequence"/>
</dbReference>
<dbReference type="GO" id="GO:0004197">
    <property type="term" value="F:cysteine-type endopeptidase activity"/>
    <property type="evidence" value="ECO:0007669"/>
    <property type="project" value="InterPro"/>
</dbReference>
<accession>A0A9P6FXE0</accession>
<evidence type="ECO:0000256" key="4">
    <source>
        <dbReference type="ARBA" id="ARBA00022829"/>
    </source>
</evidence>
<evidence type="ECO:0000256" key="1">
    <source>
        <dbReference type="ARBA" id="ARBA00000451"/>
    </source>
</evidence>
<feature type="compositionally biased region" description="Polar residues" evidence="5">
    <location>
        <begin position="556"/>
        <end position="572"/>
    </location>
</feature>
<name>A0A9P6FXE0_9FUNG</name>
<proteinExistence type="predicted"/>
<comment type="catalytic activity">
    <reaction evidence="1">
        <text>All bonds known to be hydrolyzed by this endopeptidase have arginine in P1 and an acidic residue in P4. P6 is often occupied by an acidic residue or by a hydroxy-amino-acid residue, the phosphorylation of which enhances cleavage.</text>
        <dbReference type="EC" id="3.4.22.49"/>
    </reaction>
</comment>
<evidence type="ECO:0000313" key="8">
    <source>
        <dbReference type="Proteomes" id="UP000780801"/>
    </source>
</evidence>
<feature type="region of interest" description="Disordered" evidence="5">
    <location>
        <begin position="1808"/>
        <end position="1872"/>
    </location>
</feature>
<dbReference type="GO" id="GO:0005634">
    <property type="term" value="C:nucleus"/>
    <property type="evidence" value="ECO:0007669"/>
    <property type="project" value="InterPro"/>
</dbReference>
<gene>
    <name evidence="7" type="ORF">BGW38_010127</name>
</gene>
<feature type="compositionally biased region" description="Polar residues" evidence="5">
    <location>
        <begin position="1675"/>
        <end position="1696"/>
    </location>
</feature>
<evidence type="ECO:0000313" key="7">
    <source>
        <dbReference type="EMBL" id="KAF9583159.1"/>
    </source>
</evidence>
<dbReference type="Pfam" id="PF03568">
    <property type="entry name" value="Separin_C"/>
    <property type="match status" value="1"/>
</dbReference>
<feature type="region of interest" description="Disordered" evidence="5">
    <location>
        <begin position="1326"/>
        <end position="1345"/>
    </location>
</feature>
<dbReference type="PROSITE" id="PS51700">
    <property type="entry name" value="SEPARIN"/>
    <property type="match status" value="1"/>
</dbReference>
<feature type="region of interest" description="Disordered" evidence="5">
    <location>
        <begin position="91"/>
        <end position="168"/>
    </location>
</feature>
<feature type="compositionally biased region" description="Basic and acidic residues" evidence="5">
    <location>
        <begin position="1330"/>
        <end position="1345"/>
    </location>
</feature>
<evidence type="ECO:0000256" key="5">
    <source>
        <dbReference type="SAM" id="MobiDB-lite"/>
    </source>
</evidence>
<feature type="region of interest" description="Disordered" evidence="5">
    <location>
        <begin position="277"/>
        <end position="298"/>
    </location>
</feature>
<evidence type="ECO:0000256" key="3">
    <source>
        <dbReference type="ARBA" id="ARBA00022801"/>
    </source>
</evidence>
<feature type="compositionally biased region" description="Polar residues" evidence="5">
    <location>
        <begin position="277"/>
        <end position="297"/>
    </location>
</feature>
<organism evidence="7 8">
    <name type="scientific">Lunasporangiospora selenospora</name>
    <dbReference type="NCBI Taxonomy" id="979761"/>
    <lineage>
        <taxon>Eukaryota</taxon>
        <taxon>Fungi</taxon>
        <taxon>Fungi incertae sedis</taxon>
        <taxon>Mucoromycota</taxon>
        <taxon>Mortierellomycotina</taxon>
        <taxon>Mortierellomycetes</taxon>
        <taxon>Mortierellales</taxon>
        <taxon>Mortierellaceae</taxon>
        <taxon>Lunasporangiospora</taxon>
    </lineage>
</organism>
<feature type="compositionally biased region" description="Basic and acidic residues" evidence="5">
    <location>
        <begin position="1846"/>
        <end position="1856"/>
    </location>
</feature>
<dbReference type="GO" id="GO:0072686">
    <property type="term" value="C:mitotic spindle"/>
    <property type="evidence" value="ECO:0007669"/>
    <property type="project" value="TreeGrafter"/>
</dbReference>
<dbReference type="InterPro" id="IPR030397">
    <property type="entry name" value="SEPARIN_core_dom"/>
</dbReference>
<keyword evidence="4" id="KW-0159">Chromosome partition</keyword>
<feature type="domain" description="Peptidase C50" evidence="6">
    <location>
        <begin position="2321"/>
        <end position="2416"/>
    </location>
</feature>
<evidence type="ECO:0000259" key="6">
    <source>
        <dbReference type="PROSITE" id="PS51700"/>
    </source>
</evidence>
<dbReference type="EC" id="3.4.22.49" evidence="2"/>
<feature type="region of interest" description="Disordered" evidence="5">
    <location>
        <begin position="1661"/>
        <end position="1713"/>
    </location>
</feature>
<dbReference type="OrthoDB" id="10255632at2759"/>
<dbReference type="GO" id="GO:0005737">
    <property type="term" value="C:cytoplasm"/>
    <property type="evidence" value="ECO:0007669"/>
    <property type="project" value="TreeGrafter"/>
</dbReference>
<keyword evidence="8" id="KW-1185">Reference proteome</keyword>
<reference evidence="7" key="1">
    <citation type="journal article" date="2020" name="Fungal Divers.">
        <title>Resolving the Mortierellaceae phylogeny through synthesis of multi-gene phylogenetics and phylogenomics.</title>
        <authorList>
            <person name="Vandepol N."/>
            <person name="Liber J."/>
            <person name="Desiro A."/>
            <person name="Na H."/>
            <person name="Kennedy M."/>
            <person name="Barry K."/>
            <person name="Grigoriev I.V."/>
            <person name="Miller A.N."/>
            <person name="O'Donnell K."/>
            <person name="Stajich J.E."/>
            <person name="Bonito G."/>
        </authorList>
    </citation>
    <scope>NUCLEOTIDE SEQUENCE</scope>
    <source>
        <strain evidence="7">KOD1015</strain>
    </source>
</reference>
<dbReference type="PANTHER" id="PTHR12792:SF0">
    <property type="entry name" value="SEPARIN"/>
    <property type="match status" value="1"/>
</dbReference>
<dbReference type="GO" id="GO:0051307">
    <property type="term" value="P:meiotic chromosome separation"/>
    <property type="evidence" value="ECO:0007669"/>
    <property type="project" value="TreeGrafter"/>
</dbReference>
<dbReference type="InterPro" id="IPR005314">
    <property type="entry name" value="Peptidase_C50"/>
</dbReference>
<feature type="region of interest" description="Disordered" evidence="5">
    <location>
        <begin position="536"/>
        <end position="572"/>
    </location>
</feature>
<protein>
    <recommendedName>
        <fullName evidence="2">separase</fullName>
        <ecNumber evidence="2">3.4.22.49</ecNumber>
    </recommendedName>
</protein>
<dbReference type="EMBL" id="JAABOA010000792">
    <property type="protein sequence ID" value="KAF9583159.1"/>
    <property type="molecule type" value="Genomic_DNA"/>
</dbReference>
<feature type="compositionally biased region" description="Low complexity" evidence="5">
    <location>
        <begin position="150"/>
        <end position="159"/>
    </location>
</feature>
<comment type="caution">
    <text evidence="7">The sequence shown here is derived from an EMBL/GenBank/DDBJ whole genome shotgun (WGS) entry which is preliminary data.</text>
</comment>